<organism evidence="2 3">
    <name type="scientific">Natranaerobius thermophilus (strain ATCC BAA-1301 / DSM 18059 / JW/NM-WN-LF)</name>
    <dbReference type="NCBI Taxonomy" id="457570"/>
    <lineage>
        <taxon>Bacteria</taxon>
        <taxon>Bacillati</taxon>
        <taxon>Bacillota</taxon>
        <taxon>Clostridia</taxon>
        <taxon>Natranaerobiales</taxon>
        <taxon>Natranaerobiaceae</taxon>
        <taxon>Natranaerobius</taxon>
    </lineage>
</organism>
<dbReference type="OrthoDB" id="9815116at2"/>
<evidence type="ECO:0000259" key="1">
    <source>
        <dbReference type="Pfam" id="PF13614"/>
    </source>
</evidence>
<keyword evidence="3" id="KW-1185">Reference proteome</keyword>
<dbReference type="InterPro" id="IPR025669">
    <property type="entry name" value="AAA_dom"/>
</dbReference>
<protein>
    <submittedName>
        <fullName evidence="2">Cobyrinic acid ac-diamide synthase</fullName>
    </submittedName>
</protein>
<evidence type="ECO:0000313" key="2">
    <source>
        <dbReference type="EMBL" id="ACB86483.1"/>
    </source>
</evidence>
<dbReference type="CDD" id="cd02042">
    <property type="entry name" value="ParAB_family"/>
    <property type="match status" value="1"/>
</dbReference>
<dbReference type="EMBL" id="CP001035">
    <property type="protein sequence ID" value="ACB86483.1"/>
    <property type="molecule type" value="Genomic_DNA"/>
</dbReference>
<dbReference type="KEGG" id="nth:Nther_2938"/>
<keyword evidence="2" id="KW-0614">Plasmid</keyword>
<name>B2A8N4_NATTJ</name>
<dbReference type="InterPro" id="IPR050678">
    <property type="entry name" value="DNA_Partitioning_ATPase"/>
</dbReference>
<accession>B2A8N4</accession>
<dbReference type="PANTHER" id="PTHR13696:SF52">
    <property type="entry name" value="PARA FAMILY PROTEIN CT_582"/>
    <property type="match status" value="1"/>
</dbReference>
<dbReference type="InterPro" id="IPR027417">
    <property type="entry name" value="P-loop_NTPase"/>
</dbReference>
<dbReference type="Proteomes" id="UP000001683">
    <property type="component" value="Plasmid pNTHE01"/>
</dbReference>
<dbReference type="RefSeq" id="WP_012443509.1">
    <property type="nucleotide sequence ID" value="NC_010715.1"/>
</dbReference>
<geneLocation type="plasmid" evidence="2 3">
    <name>pNTHE01</name>
</geneLocation>
<dbReference type="InParanoid" id="B2A8N4"/>
<dbReference type="AlphaFoldDB" id="B2A8N4"/>
<proteinExistence type="predicted"/>
<dbReference type="SUPFAM" id="SSF52540">
    <property type="entry name" value="P-loop containing nucleoside triphosphate hydrolases"/>
    <property type="match status" value="1"/>
</dbReference>
<reference evidence="2 3" key="2">
    <citation type="journal article" date="2011" name="J. Bacteriol.">
        <title>Complete genome sequence of the anaerobic, halophilic alkalithermophile Natranaerobius thermophilus JW/NM-WN-LF.</title>
        <authorList>
            <person name="Zhao B."/>
            <person name="Mesbah N.M."/>
            <person name="Dalin E."/>
            <person name="Goodwin L."/>
            <person name="Nolan M."/>
            <person name="Pitluck S."/>
            <person name="Chertkov O."/>
            <person name="Brettin T.S."/>
            <person name="Han J."/>
            <person name="Larimer F.W."/>
            <person name="Land M.L."/>
            <person name="Hauser L."/>
            <person name="Kyrpides N."/>
            <person name="Wiegel J."/>
        </authorList>
    </citation>
    <scope>NUCLEOTIDE SEQUENCE [LARGE SCALE GENOMIC DNA]</scope>
    <source>
        <strain evidence="3">ATCC BAA-1301 / DSM 18059 / JW/NM-WN-LF</strain>
        <plasmid evidence="2 3">pNTHE01</plasmid>
    </source>
</reference>
<dbReference type="PANTHER" id="PTHR13696">
    <property type="entry name" value="P-LOOP CONTAINING NUCLEOSIDE TRIPHOSPHATE HYDROLASE"/>
    <property type="match status" value="1"/>
</dbReference>
<dbReference type="Pfam" id="PF13614">
    <property type="entry name" value="AAA_31"/>
    <property type="match status" value="1"/>
</dbReference>
<sequence length="258" mass="29500">MGTTISFGIQKGGVGKTTTTAITSYILSKEHKTLAVDFDSQGNLTRFLTQQNIYNFTEKTVLEAVKAKDPRPYIYKISDNLHILPAEDFLATFSRFLYQEYQGNKALLLKETLDVVREQYNYITIDLPPHLGDQTINGLSASDYAVVLLQSEPFALDALDRYLEVLMGVQKKANSNMKLIGILSTMLDSRAAIDSEIINKARKDYEDVVFETIIRRRNRIKEFSLFGIEERTKVDREALKYYKNFTKELISRVQKKGN</sequence>
<feature type="domain" description="AAA" evidence="1">
    <location>
        <begin position="3"/>
        <end position="178"/>
    </location>
</feature>
<dbReference type="HOGENOM" id="CLU_037612_1_4_9"/>
<evidence type="ECO:0000313" key="3">
    <source>
        <dbReference type="Proteomes" id="UP000001683"/>
    </source>
</evidence>
<dbReference type="Gene3D" id="3.40.50.300">
    <property type="entry name" value="P-loop containing nucleotide triphosphate hydrolases"/>
    <property type="match status" value="1"/>
</dbReference>
<reference evidence="2 3" key="1">
    <citation type="submission" date="2008-04" db="EMBL/GenBank/DDBJ databases">
        <title>Complete sequence of plasmid1 of Natranaerobius thermophilus JW/NM-WN-LF.</title>
        <authorList>
            <consortium name="US DOE Joint Genome Institute"/>
            <person name="Copeland A."/>
            <person name="Lucas S."/>
            <person name="Lapidus A."/>
            <person name="Glavina del Rio T."/>
            <person name="Dalin E."/>
            <person name="Tice H."/>
            <person name="Bruce D."/>
            <person name="Goodwin L."/>
            <person name="Pitluck S."/>
            <person name="Chertkov O."/>
            <person name="Brettin T."/>
            <person name="Detter J.C."/>
            <person name="Han C."/>
            <person name="Kuske C.R."/>
            <person name="Schmutz J."/>
            <person name="Larimer F."/>
            <person name="Land M."/>
            <person name="Hauser L."/>
            <person name="Kyrpides N."/>
            <person name="Lykidis A."/>
            <person name="Mesbah N.M."/>
            <person name="Wiegel J."/>
        </authorList>
    </citation>
    <scope>NUCLEOTIDE SEQUENCE [LARGE SCALE GENOMIC DNA]</scope>
    <source>
        <strain evidence="3">ATCC BAA-1301 / DSM 18059 / JW/NM-WN-LF</strain>
        <plasmid evidence="2 3">pNTHE01</plasmid>
    </source>
</reference>
<gene>
    <name evidence="2" type="ordered locus">Nther_2938</name>
</gene>